<dbReference type="PANTHER" id="PTHR30385">
    <property type="entry name" value="SIGMA FACTOR F FLAGELLAR"/>
    <property type="match status" value="1"/>
</dbReference>
<dbReference type="InterPro" id="IPR036388">
    <property type="entry name" value="WH-like_DNA-bd_sf"/>
</dbReference>
<proteinExistence type="predicted"/>
<evidence type="ECO:0000256" key="4">
    <source>
        <dbReference type="ARBA" id="ARBA00023163"/>
    </source>
</evidence>
<evidence type="ECO:0000256" key="2">
    <source>
        <dbReference type="ARBA" id="ARBA00023082"/>
    </source>
</evidence>
<gene>
    <name evidence="8" type="ORF">H6H00_29200</name>
</gene>
<dbReference type="SUPFAM" id="SSF88659">
    <property type="entry name" value="Sigma3 and sigma4 domains of RNA polymerase sigma factors"/>
    <property type="match status" value="2"/>
</dbReference>
<feature type="domain" description="RNA polymerase sigma-70 region 2" evidence="6">
    <location>
        <begin position="45"/>
        <end position="113"/>
    </location>
</feature>
<evidence type="ECO:0000259" key="6">
    <source>
        <dbReference type="Pfam" id="PF04542"/>
    </source>
</evidence>
<dbReference type="GO" id="GO:0016987">
    <property type="term" value="F:sigma factor activity"/>
    <property type="evidence" value="ECO:0007669"/>
    <property type="project" value="UniProtKB-KW"/>
</dbReference>
<keyword evidence="1" id="KW-0805">Transcription regulation</keyword>
<evidence type="ECO:0000256" key="1">
    <source>
        <dbReference type="ARBA" id="ARBA00023015"/>
    </source>
</evidence>
<keyword evidence="3" id="KW-0238">DNA-binding</keyword>
<dbReference type="Pfam" id="PF04545">
    <property type="entry name" value="Sigma70_r4"/>
    <property type="match status" value="1"/>
</dbReference>
<dbReference type="NCBIfam" id="TIGR02937">
    <property type="entry name" value="sigma70-ECF"/>
    <property type="match status" value="1"/>
</dbReference>
<keyword evidence="2" id="KW-0731">Sigma factor</keyword>
<dbReference type="NCBIfam" id="TIGR02980">
    <property type="entry name" value="SigBFG"/>
    <property type="match status" value="1"/>
</dbReference>
<keyword evidence="4" id="KW-0804">Transcription</keyword>
<evidence type="ECO:0000256" key="3">
    <source>
        <dbReference type="ARBA" id="ARBA00023125"/>
    </source>
</evidence>
<dbReference type="InterPro" id="IPR007630">
    <property type="entry name" value="RNA_pol_sigma70_r4"/>
</dbReference>
<dbReference type="Proteomes" id="UP000515728">
    <property type="component" value="Chromosome"/>
</dbReference>
<dbReference type="InterPro" id="IPR014284">
    <property type="entry name" value="RNA_pol_sigma-70_dom"/>
</dbReference>
<dbReference type="SUPFAM" id="SSF88946">
    <property type="entry name" value="Sigma2 domain of RNA polymerase sigma factors"/>
    <property type="match status" value="1"/>
</dbReference>
<dbReference type="Pfam" id="PF04542">
    <property type="entry name" value="Sigma70_r2"/>
    <property type="match status" value="1"/>
</dbReference>
<dbReference type="GO" id="GO:0006352">
    <property type="term" value="P:DNA-templated transcription initiation"/>
    <property type="evidence" value="ECO:0007669"/>
    <property type="project" value="InterPro"/>
</dbReference>
<dbReference type="InterPro" id="IPR013325">
    <property type="entry name" value="RNA_pol_sigma_r2"/>
</dbReference>
<dbReference type="GO" id="GO:0003677">
    <property type="term" value="F:DNA binding"/>
    <property type="evidence" value="ECO:0007669"/>
    <property type="project" value="UniProtKB-KW"/>
</dbReference>
<dbReference type="Gene3D" id="1.10.10.10">
    <property type="entry name" value="Winged helix-like DNA-binding domain superfamily/Winged helix DNA-binding domain"/>
    <property type="match status" value="2"/>
</dbReference>
<accession>A0A7G7MT25</accession>
<evidence type="ECO:0000313" key="9">
    <source>
        <dbReference type="Proteomes" id="UP000515728"/>
    </source>
</evidence>
<dbReference type="AlphaFoldDB" id="A0A7G7MT25"/>
<dbReference type="InterPro" id="IPR007624">
    <property type="entry name" value="RNA_pol_sigma70_r3"/>
</dbReference>
<organism evidence="8 9">
    <name type="scientific">Pseudonocardia petroleophila</name>
    <dbReference type="NCBI Taxonomy" id="37331"/>
    <lineage>
        <taxon>Bacteria</taxon>
        <taxon>Bacillati</taxon>
        <taxon>Actinomycetota</taxon>
        <taxon>Actinomycetes</taxon>
        <taxon>Pseudonocardiales</taxon>
        <taxon>Pseudonocardiaceae</taxon>
        <taxon>Pseudonocardia</taxon>
    </lineage>
</organism>
<sequence length="266" mass="29072">MDVVPPPPGRRGASHEYAHLTPVLVEFANLSATDPRHRELEEALLSAFLPVVRNIARRYRDSGEPLADLEQVGAIGLLGALKRFDPGTGNDFLSFAVPTITGEIKRHFRDRSWAMHVPRPIKDLQSRLHAAVEELSTTSGQAPRPSQIAAHLGVSTAKILDALDAQQTTRSSSLDEHLAGSDTALSEFLGHPDTGFELAEHRSGLRSALTALSPRERHILGLRFFEDLSQTQIAMRVGISQMHVSRTLAKSLATLRRSPALNHQGS</sequence>
<evidence type="ECO:0000259" key="7">
    <source>
        <dbReference type="Pfam" id="PF04545"/>
    </source>
</evidence>
<dbReference type="PRINTS" id="PR00046">
    <property type="entry name" value="SIGMA70FCT"/>
</dbReference>
<name>A0A7G7MT25_9PSEU</name>
<evidence type="ECO:0000259" key="5">
    <source>
        <dbReference type="Pfam" id="PF04539"/>
    </source>
</evidence>
<evidence type="ECO:0000313" key="8">
    <source>
        <dbReference type="EMBL" id="QNG55936.1"/>
    </source>
</evidence>
<dbReference type="CDD" id="cd06171">
    <property type="entry name" value="Sigma70_r4"/>
    <property type="match status" value="1"/>
</dbReference>
<dbReference type="InterPro" id="IPR013324">
    <property type="entry name" value="RNA_pol_sigma_r3/r4-like"/>
</dbReference>
<dbReference type="Pfam" id="PF04539">
    <property type="entry name" value="Sigma70_r3"/>
    <property type="match status" value="1"/>
</dbReference>
<feature type="domain" description="RNA polymerase sigma-70 region 4" evidence="7">
    <location>
        <begin position="208"/>
        <end position="256"/>
    </location>
</feature>
<reference evidence="8 9" key="1">
    <citation type="submission" date="2020-08" db="EMBL/GenBank/DDBJ databases">
        <authorList>
            <person name="Mo P."/>
        </authorList>
    </citation>
    <scope>NUCLEOTIDE SEQUENCE [LARGE SCALE GENOMIC DNA]</scope>
    <source>
        <strain evidence="8 9">CGMCC 4.1532</strain>
    </source>
</reference>
<dbReference type="KEGG" id="ppel:H6H00_29200"/>
<dbReference type="InterPro" id="IPR007627">
    <property type="entry name" value="RNA_pol_sigma70_r2"/>
</dbReference>
<dbReference type="InterPro" id="IPR000943">
    <property type="entry name" value="RNA_pol_sigma70"/>
</dbReference>
<dbReference type="InterPro" id="IPR014322">
    <property type="entry name" value="RNA_pol_sigma-B/F/G"/>
</dbReference>
<feature type="domain" description="RNA polymerase sigma-70 region 3" evidence="5">
    <location>
        <begin position="127"/>
        <end position="189"/>
    </location>
</feature>
<dbReference type="EMBL" id="CP060131">
    <property type="protein sequence ID" value="QNG55936.1"/>
    <property type="molecule type" value="Genomic_DNA"/>
</dbReference>
<keyword evidence="9" id="KW-1185">Reference proteome</keyword>
<dbReference type="PANTHER" id="PTHR30385:SF4">
    <property type="entry name" value="RNA POLYMERASE SIGMA-E FACTOR"/>
    <property type="match status" value="1"/>
</dbReference>
<dbReference type="Gene3D" id="1.20.120.1810">
    <property type="match status" value="1"/>
</dbReference>
<protein>
    <submittedName>
        <fullName evidence="8">SigB/SigF/SigG family RNA polymerase sigma factor</fullName>
    </submittedName>
</protein>